<dbReference type="SUPFAM" id="SSF51735">
    <property type="entry name" value="NAD(P)-binding Rossmann-fold domains"/>
    <property type="match status" value="1"/>
</dbReference>
<dbReference type="EMBL" id="MZNU01000417">
    <property type="protein sequence ID" value="OWO97917.1"/>
    <property type="molecule type" value="Genomic_DNA"/>
</dbReference>
<dbReference type="SMART" id="SM00829">
    <property type="entry name" value="PKS_ER"/>
    <property type="match status" value="1"/>
</dbReference>
<dbReference type="InterPro" id="IPR020843">
    <property type="entry name" value="ER"/>
</dbReference>
<keyword evidence="1" id="KW-0560">Oxidoreductase</keyword>
<dbReference type="FunCoup" id="A0A218YSB6">
    <property type="interactions" value="354"/>
</dbReference>
<dbReference type="Gene3D" id="3.40.50.720">
    <property type="entry name" value="NAD(P)-binding Rossmann-like Domain"/>
    <property type="match status" value="1"/>
</dbReference>
<dbReference type="CDD" id="cd05288">
    <property type="entry name" value="PGDH"/>
    <property type="match status" value="1"/>
</dbReference>
<dbReference type="SUPFAM" id="SSF50129">
    <property type="entry name" value="GroES-like"/>
    <property type="match status" value="1"/>
</dbReference>
<name>A0A218YSB6_9HELO</name>
<dbReference type="InterPro" id="IPR045010">
    <property type="entry name" value="MDR_fam"/>
</dbReference>
<dbReference type="FunFam" id="3.40.50.720:FF:000121">
    <property type="entry name" value="Prostaglandin reductase 2"/>
    <property type="match status" value="1"/>
</dbReference>
<evidence type="ECO:0000256" key="1">
    <source>
        <dbReference type="ARBA" id="ARBA00023002"/>
    </source>
</evidence>
<dbReference type="InParanoid" id="A0A218YSB6"/>
<dbReference type="PANTHER" id="PTHR43205:SF42">
    <property type="entry name" value="ALCOHOL DEHYDROGENASE, ZINC-CONTAINING (AFU_ORTHOLOGUE AFUA_7G04530)"/>
    <property type="match status" value="1"/>
</dbReference>
<organism evidence="3 4">
    <name type="scientific">Diplocarpon coronariae</name>
    <dbReference type="NCBI Taxonomy" id="2795749"/>
    <lineage>
        <taxon>Eukaryota</taxon>
        <taxon>Fungi</taxon>
        <taxon>Dikarya</taxon>
        <taxon>Ascomycota</taxon>
        <taxon>Pezizomycotina</taxon>
        <taxon>Leotiomycetes</taxon>
        <taxon>Helotiales</taxon>
        <taxon>Drepanopezizaceae</taxon>
        <taxon>Diplocarpon</taxon>
    </lineage>
</organism>
<evidence type="ECO:0000313" key="4">
    <source>
        <dbReference type="Proteomes" id="UP000242519"/>
    </source>
</evidence>
<dbReference type="Gene3D" id="3.90.180.10">
    <property type="entry name" value="Medium-chain alcohol dehydrogenases, catalytic domain"/>
    <property type="match status" value="1"/>
</dbReference>
<sequence>MAQSTYSSVVLAQRPKALIVPGETFAVKENPMVSEKDLKDGQVIVETLYLSLDPAMRGWLNDTRSYIPPVQIGEVMRGAVIGKITASKSSKFGPGDYVTVTAGWTEVAIVDEKEVTRLEVPENTMVTDALGVLGMTGLTAYFGILDVGQVKAGDFVVVSGAAGATGSVVCQIAKLKGAKVLGIAGSDDKVQWLKDLGCDDALNYKSTDFAREFKEKTADLIDVFFDNVGGEILELALSRAKAHSRFVMCGGNYQPVQFLQSSGAKGKPINSQRVAAQTNSPQNISMVIVMRIKLQGFIVFDYAKQFTQARTELMKWLAEGKLQRKETIVKGGLKAAEQALLDLYNGVNTGKLLVEVKADDSGSGVGSRL</sequence>
<reference evidence="3 4" key="1">
    <citation type="submission" date="2017-04" db="EMBL/GenBank/DDBJ databases">
        <title>Draft genome sequence of Marssonina coronaria NL1: causal agent of apple blotch.</title>
        <authorList>
            <person name="Cheng Q."/>
        </authorList>
    </citation>
    <scope>NUCLEOTIDE SEQUENCE [LARGE SCALE GENOMIC DNA]</scope>
    <source>
        <strain evidence="3 4">NL1</strain>
    </source>
</reference>
<dbReference type="PANTHER" id="PTHR43205">
    <property type="entry name" value="PROSTAGLANDIN REDUCTASE"/>
    <property type="match status" value="1"/>
</dbReference>
<dbReference type="Pfam" id="PF16884">
    <property type="entry name" value="ADH_N_2"/>
    <property type="match status" value="1"/>
</dbReference>
<evidence type="ECO:0000259" key="2">
    <source>
        <dbReference type="SMART" id="SM00829"/>
    </source>
</evidence>
<protein>
    <recommendedName>
        <fullName evidence="2">Enoyl reductase (ER) domain-containing protein</fullName>
    </recommendedName>
</protein>
<dbReference type="AlphaFoldDB" id="A0A218YSB6"/>
<dbReference type="InterPro" id="IPR041694">
    <property type="entry name" value="ADH_N_2"/>
</dbReference>
<proteinExistence type="predicted"/>
<dbReference type="Pfam" id="PF00107">
    <property type="entry name" value="ADH_zinc_N"/>
    <property type="match status" value="1"/>
</dbReference>
<dbReference type="OrthoDB" id="809632at2759"/>
<dbReference type="Proteomes" id="UP000242519">
    <property type="component" value="Unassembled WGS sequence"/>
</dbReference>
<feature type="domain" description="Enoyl reductase (ER)" evidence="2">
    <location>
        <begin position="22"/>
        <end position="354"/>
    </location>
</feature>
<keyword evidence="4" id="KW-1185">Reference proteome</keyword>
<dbReference type="InterPro" id="IPR036291">
    <property type="entry name" value="NAD(P)-bd_dom_sf"/>
</dbReference>
<dbReference type="GO" id="GO:0016628">
    <property type="term" value="F:oxidoreductase activity, acting on the CH-CH group of donors, NAD or NADP as acceptor"/>
    <property type="evidence" value="ECO:0007669"/>
    <property type="project" value="InterPro"/>
</dbReference>
<comment type="caution">
    <text evidence="3">The sequence shown here is derived from an EMBL/GenBank/DDBJ whole genome shotgun (WGS) entry which is preliminary data.</text>
</comment>
<evidence type="ECO:0000313" key="3">
    <source>
        <dbReference type="EMBL" id="OWO97917.1"/>
    </source>
</evidence>
<dbReference type="InterPro" id="IPR013149">
    <property type="entry name" value="ADH-like_C"/>
</dbReference>
<gene>
    <name evidence="3" type="ORF">B2J93_4486</name>
</gene>
<accession>A0A218YSB6</accession>
<dbReference type="InterPro" id="IPR011032">
    <property type="entry name" value="GroES-like_sf"/>
</dbReference>